<proteinExistence type="predicted"/>
<evidence type="ECO:0008006" key="3">
    <source>
        <dbReference type="Google" id="ProtNLM"/>
    </source>
</evidence>
<keyword evidence="1" id="KW-1133">Transmembrane helix</keyword>
<sequence>MTNETIILYGFLASLAAGLMTAFGAIPALFIKKISPKFEDTSLGFAAGVMLGASFFSLIVPG</sequence>
<keyword evidence="1" id="KW-0472">Membrane</keyword>
<name>A0A382N8W2_9ZZZZ</name>
<gene>
    <name evidence="2" type="ORF">METZ01_LOCUS309842</name>
</gene>
<accession>A0A382N8W2</accession>
<dbReference type="AlphaFoldDB" id="A0A382N8W2"/>
<protein>
    <recommendedName>
        <fullName evidence="3">ZIP family metal transporter</fullName>
    </recommendedName>
</protein>
<feature type="transmembrane region" description="Helical" evidence="1">
    <location>
        <begin position="43"/>
        <end position="60"/>
    </location>
</feature>
<evidence type="ECO:0000313" key="2">
    <source>
        <dbReference type="EMBL" id="SVC56988.1"/>
    </source>
</evidence>
<reference evidence="2" key="1">
    <citation type="submission" date="2018-05" db="EMBL/GenBank/DDBJ databases">
        <authorList>
            <person name="Lanie J.A."/>
            <person name="Ng W.-L."/>
            <person name="Kazmierczak K.M."/>
            <person name="Andrzejewski T.M."/>
            <person name="Davidsen T.M."/>
            <person name="Wayne K.J."/>
            <person name="Tettelin H."/>
            <person name="Glass J.I."/>
            <person name="Rusch D."/>
            <person name="Podicherti R."/>
            <person name="Tsui H.-C.T."/>
            <person name="Winkler M.E."/>
        </authorList>
    </citation>
    <scope>NUCLEOTIDE SEQUENCE</scope>
</reference>
<dbReference type="EMBL" id="UINC01098454">
    <property type="protein sequence ID" value="SVC56988.1"/>
    <property type="molecule type" value="Genomic_DNA"/>
</dbReference>
<feature type="non-terminal residue" evidence="2">
    <location>
        <position position="62"/>
    </location>
</feature>
<keyword evidence="1" id="KW-0812">Transmembrane</keyword>
<feature type="transmembrane region" description="Helical" evidence="1">
    <location>
        <begin position="6"/>
        <end position="31"/>
    </location>
</feature>
<organism evidence="2">
    <name type="scientific">marine metagenome</name>
    <dbReference type="NCBI Taxonomy" id="408172"/>
    <lineage>
        <taxon>unclassified sequences</taxon>
        <taxon>metagenomes</taxon>
        <taxon>ecological metagenomes</taxon>
    </lineage>
</organism>
<evidence type="ECO:0000256" key="1">
    <source>
        <dbReference type="SAM" id="Phobius"/>
    </source>
</evidence>